<dbReference type="EMBL" id="JASSZA010000018">
    <property type="protein sequence ID" value="KAK2089803.1"/>
    <property type="molecule type" value="Genomic_DNA"/>
</dbReference>
<protein>
    <submittedName>
        <fullName evidence="1">1-acyl-sn-glycerol-3-phosphate acyltransferase gamma</fullName>
    </submittedName>
</protein>
<gene>
    <name evidence="1" type="primary">AGPAT3_2</name>
    <name evidence="1" type="ORF">P7K49_032469</name>
</gene>
<name>A0ABQ9TYC0_SAGOE</name>
<keyword evidence="2" id="KW-1185">Reference proteome</keyword>
<proteinExistence type="predicted"/>
<organism evidence="1 2">
    <name type="scientific">Saguinus oedipus</name>
    <name type="common">Cotton-top tamarin</name>
    <name type="synonym">Oedipomidas oedipus</name>
    <dbReference type="NCBI Taxonomy" id="9490"/>
    <lineage>
        <taxon>Eukaryota</taxon>
        <taxon>Metazoa</taxon>
        <taxon>Chordata</taxon>
        <taxon>Craniata</taxon>
        <taxon>Vertebrata</taxon>
        <taxon>Euteleostomi</taxon>
        <taxon>Mammalia</taxon>
        <taxon>Eutheria</taxon>
        <taxon>Euarchontoglires</taxon>
        <taxon>Primates</taxon>
        <taxon>Haplorrhini</taxon>
        <taxon>Platyrrhini</taxon>
        <taxon>Cebidae</taxon>
        <taxon>Callitrichinae</taxon>
        <taxon>Saguinus</taxon>
    </lineage>
</organism>
<evidence type="ECO:0000313" key="2">
    <source>
        <dbReference type="Proteomes" id="UP001266305"/>
    </source>
</evidence>
<dbReference type="GO" id="GO:0016746">
    <property type="term" value="F:acyltransferase activity"/>
    <property type="evidence" value="ECO:0007669"/>
    <property type="project" value="UniProtKB-KW"/>
</dbReference>
<keyword evidence="1" id="KW-0808">Transferase</keyword>
<sequence>MEVAAAKGLPVLKYHLLPRTKGFTTAVKCLRGTAGAAAALMEKKAPASGFEVMK</sequence>
<reference evidence="1 2" key="1">
    <citation type="submission" date="2023-05" db="EMBL/GenBank/DDBJ databases">
        <title>B98-5 Cell Line De Novo Hybrid Assembly: An Optical Mapping Approach.</title>
        <authorList>
            <person name="Kananen K."/>
            <person name="Auerbach J.A."/>
            <person name="Kautto E."/>
            <person name="Blachly J.S."/>
        </authorList>
    </citation>
    <scope>NUCLEOTIDE SEQUENCE [LARGE SCALE GENOMIC DNA]</scope>
    <source>
        <strain evidence="1">B95-8</strain>
        <tissue evidence="1">Cell line</tissue>
    </source>
</reference>
<keyword evidence="1" id="KW-0012">Acyltransferase</keyword>
<comment type="caution">
    <text evidence="1">The sequence shown here is derived from an EMBL/GenBank/DDBJ whole genome shotgun (WGS) entry which is preliminary data.</text>
</comment>
<evidence type="ECO:0000313" key="1">
    <source>
        <dbReference type="EMBL" id="KAK2089803.1"/>
    </source>
</evidence>
<accession>A0ABQ9TYC0</accession>
<dbReference type="Proteomes" id="UP001266305">
    <property type="component" value="Unassembled WGS sequence"/>
</dbReference>